<name>A0ABT0XGJ0_9BACI</name>
<dbReference type="NCBIfam" id="TIGR02854">
    <property type="entry name" value="spore_II_GA"/>
    <property type="match status" value="1"/>
</dbReference>
<dbReference type="RefSeq" id="WP_251604902.1">
    <property type="nucleotide sequence ID" value="NZ_JAMQJY010000001.1"/>
</dbReference>
<feature type="transmembrane region" description="Helical" evidence="2">
    <location>
        <begin position="57"/>
        <end position="78"/>
    </location>
</feature>
<feature type="transmembrane region" description="Helical" evidence="2">
    <location>
        <begin position="34"/>
        <end position="51"/>
    </location>
</feature>
<dbReference type="Pfam" id="PF03419">
    <property type="entry name" value="Peptidase_U4"/>
    <property type="match status" value="1"/>
</dbReference>
<keyword evidence="1" id="KW-0749">Sporulation</keyword>
<comment type="subcellular location">
    <subcellularLocation>
        <location evidence="1">Cell membrane</location>
    </subcellularLocation>
</comment>
<dbReference type="Proteomes" id="UP001203665">
    <property type="component" value="Unassembled WGS sequence"/>
</dbReference>
<accession>A0ABT0XGJ0</accession>
<dbReference type="EMBL" id="JAMQJY010000001">
    <property type="protein sequence ID" value="MCM2674815.1"/>
    <property type="molecule type" value="Genomic_DNA"/>
</dbReference>
<evidence type="ECO:0000256" key="1">
    <source>
        <dbReference type="PIRNR" id="PIRNR018571"/>
    </source>
</evidence>
<comment type="function">
    <text evidence="1">Probable aspartic protease that is responsible for the proteolytic cleavage of the RNA polymerase sigma E factor (SigE/spoIIGB) to yield the active peptide in the mother cell during sporulation. Responds to a signal from the forespore that is triggered by the extracellular signal protein SpoIIR.</text>
</comment>
<feature type="transmembrane region" description="Helical" evidence="2">
    <location>
        <begin position="90"/>
        <end position="109"/>
    </location>
</feature>
<evidence type="ECO:0000313" key="4">
    <source>
        <dbReference type="Proteomes" id="UP001203665"/>
    </source>
</evidence>
<organism evidence="3 4">
    <name type="scientific">Alkalicoccobacillus plakortidis</name>
    <dbReference type="NCBI Taxonomy" id="444060"/>
    <lineage>
        <taxon>Bacteria</taxon>
        <taxon>Bacillati</taxon>
        <taxon>Bacillota</taxon>
        <taxon>Bacilli</taxon>
        <taxon>Bacillales</taxon>
        <taxon>Bacillaceae</taxon>
        <taxon>Alkalicoccobacillus</taxon>
    </lineage>
</organism>
<keyword evidence="2" id="KW-0812">Transmembrane</keyword>
<keyword evidence="1" id="KW-0378">Hydrolase</keyword>
<keyword evidence="1 2" id="KW-0472">Membrane</keyword>
<keyword evidence="4" id="KW-1185">Reference proteome</keyword>
<protein>
    <recommendedName>
        <fullName evidence="1">Sporulation sigma-E factor-processing peptidase</fullName>
        <ecNumber evidence="1">3.4.23.-</ecNumber>
    </recommendedName>
    <alternativeName>
        <fullName evidence="1">Membrane-associated aspartic protease</fullName>
    </alternativeName>
    <alternativeName>
        <fullName evidence="1">Stage II sporulation protein GA</fullName>
    </alternativeName>
</protein>
<comment type="caution">
    <text evidence="3">The sequence shown here is derived from an EMBL/GenBank/DDBJ whole genome shotgun (WGS) entry which is preliminary data.</text>
</comment>
<comment type="similarity">
    <text evidence="1">Belongs to the peptidase U4 family.</text>
</comment>
<dbReference type="InterPro" id="IPR005081">
    <property type="entry name" value="SpoIIGA"/>
</dbReference>
<gene>
    <name evidence="3" type="primary">spoIIGA</name>
    <name evidence="3" type="ORF">NDM98_04365</name>
</gene>
<feature type="transmembrane region" description="Helical" evidence="2">
    <location>
        <begin position="129"/>
        <end position="146"/>
    </location>
</feature>
<sequence length="306" mass="35026">MTLYLDVIWVLNYLIDYLLLLLTALVLKRQHSKLRFALGALFASMIVFFMFTPFAGLFYHPVTKLVYSGFIVLIAFGYKRWTFFIQGLAMFYFVTFMTGGALFAIHFFWQTEVAFVSSGFQMNASIGSPISWMLIIVGFPLVWYFSKHRFETIETKVFNMQQLAEVEIILGEHCFKMNGLVDSGNQLKDPITRVPVMIMEAGILEEAFGQEVVRTITHLDTNGTSDITRHWLQERLRIIPFRAVGQSSPYISAIKPDEVRVRFQNQLYCTSHVLIGVQSIQLSPEGLYQAIVHPKQVLGIPKDQLA</sequence>
<dbReference type="EC" id="3.4.23.-" evidence="1"/>
<keyword evidence="1" id="KW-0064">Aspartyl protease</keyword>
<keyword evidence="1" id="KW-0645">Protease</keyword>
<evidence type="ECO:0000313" key="3">
    <source>
        <dbReference type="EMBL" id="MCM2674815.1"/>
    </source>
</evidence>
<proteinExistence type="inferred from homology"/>
<comment type="subunit">
    <text evidence="1">Self-associates. Interacts with SigE. Interacts with SpoIIR.</text>
</comment>
<keyword evidence="2" id="KW-1133">Transmembrane helix</keyword>
<reference evidence="3" key="1">
    <citation type="submission" date="2022-06" db="EMBL/GenBank/DDBJ databases">
        <title>Alkalicoccobacillus porphyridii sp. nov., isolated from a marine red alga, Porphyridium purpureum and reclassification of Shouchella plakortidis and Shouchella gibsonii as Alkalicoccobacillus plakortidis comb. nov. and Alkalicoccobacillus gibsonii comb. nov.</title>
        <authorList>
            <person name="Kim K.H."/>
            <person name="Lee J.K."/>
            <person name="Han D.M."/>
            <person name="Baek J.H."/>
            <person name="Jeon C.O."/>
        </authorList>
    </citation>
    <scope>NUCLEOTIDE SEQUENCE</scope>
    <source>
        <strain evidence="3">DSM 19153</strain>
    </source>
</reference>
<dbReference type="PIRSF" id="PIRSF018571">
    <property type="entry name" value="SpoIIGA"/>
    <property type="match status" value="1"/>
</dbReference>
<evidence type="ECO:0000256" key="2">
    <source>
        <dbReference type="SAM" id="Phobius"/>
    </source>
</evidence>
<feature type="transmembrane region" description="Helical" evidence="2">
    <location>
        <begin position="6"/>
        <end position="27"/>
    </location>
</feature>
<keyword evidence="1" id="KW-1003">Cell membrane</keyword>